<protein>
    <submittedName>
        <fullName evidence="1">Uncharacterized protein</fullName>
    </submittedName>
</protein>
<accession>A0A834HWU3</accession>
<keyword evidence="2" id="KW-1185">Reference proteome</keyword>
<gene>
    <name evidence="1" type="ORF">GWI33_017060</name>
</gene>
<dbReference type="AlphaFoldDB" id="A0A834HWU3"/>
<dbReference type="EMBL" id="JAACXV010014155">
    <property type="protein sequence ID" value="KAF7269975.1"/>
    <property type="molecule type" value="Genomic_DNA"/>
</dbReference>
<organism evidence="1 2">
    <name type="scientific">Rhynchophorus ferrugineus</name>
    <name type="common">Red palm weevil</name>
    <name type="synonym">Curculio ferrugineus</name>
    <dbReference type="NCBI Taxonomy" id="354439"/>
    <lineage>
        <taxon>Eukaryota</taxon>
        <taxon>Metazoa</taxon>
        <taxon>Ecdysozoa</taxon>
        <taxon>Arthropoda</taxon>
        <taxon>Hexapoda</taxon>
        <taxon>Insecta</taxon>
        <taxon>Pterygota</taxon>
        <taxon>Neoptera</taxon>
        <taxon>Endopterygota</taxon>
        <taxon>Coleoptera</taxon>
        <taxon>Polyphaga</taxon>
        <taxon>Cucujiformia</taxon>
        <taxon>Curculionidae</taxon>
        <taxon>Dryophthorinae</taxon>
        <taxon>Rhynchophorus</taxon>
    </lineage>
</organism>
<reference evidence="1" key="1">
    <citation type="submission" date="2020-08" db="EMBL/GenBank/DDBJ databases">
        <title>Genome sequencing and assembly of the red palm weevil Rhynchophorus ferrugineus.</title>
        <authorList>
            <person name="Dias G.B."/>
            <person name="Bergman C.M."/>
            <person name="Manee M."/>
        </authorList>
    </citation>
    <scope>NUCLEOTIDE SEQUENCE</scope>
    <source>
        <strain evidence="1">AA-2017</strain>
        <tissue evidence="1">Whole larva</tissue>
    </source>
</reference>
<comment type="caution">
    <text evidence="1">The sequence shown here is derived from an EMBL/GenBank/DDBJ whole genome shotgun (WGS) entry which is preliminary data.</text>
</comment>
<dbReference type="Proteomes" id="UP000625711">
    <property type="component" value="Unassembled WGS sequence"/>
</dbReference>
<proteinExistence type="predicted"/>
<evidence type="ECO:0000313" key="1">
    <source>
        <dbReference type="EMBL" id="KAF7269975.1"/>
    </source>
</evidence>
<name>A0A834HWU3_RHYFE</name>
<evidence type="ECO:0000313" key="2">
    <source>
        <dbReference type="Proteomes" id="UP000625711"/>
    </source>
</evidence>
<sequence length="102" mass="11762">MEQTNPDTCTNRIGFPLIFKFEHEYPELQLMRFRTRTIFSEFTPVHVSYFGNFHTQFPFVRFLFDQLGTALVVTATIATKEIPKAYALASMIAHVLRCVPAS</sequence>